<proteinExistence type="predicted"/>
<dbReference type="InterPro" id="IPR050469">
    <property type="entry name" value="Diguanylate_Cyclase"/>
</dbReference>
<feature type="transmembrane region" description="Helical" evidence="4">
    <location>
        <begin position="12"/>
        <end position="34"/>
    </location>
</feature>
<dbReference type="PROSITE" id="PS50887">
    <property type="entry name" value="GGDEF"/>
    <property type="match status" value="1"/>
</dbReference>
<keyword evidence="4" id="KW-1133">Transmembrane helix</keyword>
<dbReference type="Gene3D" id="3.30.450.20">
    <property type="entry name" value="PAS domain"/>
    <property type="match status" value="1"/>
</dbReference>
<dbReference type="EC" id="2.7.7.65" evidence="1"/>
<organism evidence="6 7">
    <name type="scientific">Desulfovibrio falkowii</name>
    <dbReference type="NCBI Taxonomy" id="3136602"/>
    <lineage>
        <taxon>Bacteria</taxon>
        <taxon>Pseudomonadati</taxon>
        <taxon>Thermodesulfobacteriota</taxon>
        <taxon>Desulfovibrionia</taxon>
        <taxon>Desulfovibrionales</taxon>
        <taxon>Desulfovibrionaceae</taxon>
        <taxon>Desulfovibrio</taxon>
    </lineage>
</organism>
<dbReference type="Gene3D" id="3.30.70.270">
    <property type="match status" value="1"/>
</dbReference>
<evidence type="ECO:0000256" key="3">
    <source>
        <dbReference type="SAM" id="Coils"/>
    </source>
</evidence>
<reference evidence="6 7" key="1">
    <citation type="journal article" date="2025" name="Int. J. Syst. Evol. Microbiol.">
        <title>Desulfovibrio falkowii sp. nov., Porphyromonas miyakawae sp. nov., Mediterraneibacter flintii sp. nov. and Owariibacterium komagatae gen. nov., sp. nov., isolated from human faeces.</title>
        <authorList>
            <person name="Hamaguchi T."/>
            <person name="Ohara M."/>
            <person name="Hisatomi A."/>
            <person name="Sekiguchi K."/>
            <person name="Takeda J.I."/>
            <person name="Ueyama J."/>
            <person name="Ito M."/>
            <person name="Nishiwaki H."/>
            <person name="Ogi T."/>
            <person name="Hirayama M."/>
            <person name="Ohkuma M."/>
            <person name="Sakamoto M."/>
            <person name="Ohno K."/>
        </authorList>
    </citation>
    <scope>NUCLEOTIDE SEQUENCE [LARGE SCALE GENOMIC DNA]</scope>
    <source>
        <strain evidence="6 7">13CB8C</strain>
    </source>
</reference>
<dbReference type="Proteomes" id="UP001628192">
    <property type="component" value="Unassembled WGS sequence"/>
</dbReference>
<dbReference type="InterPro" id="IPR000160">
    <property type="entry name" value="GGDEF_dom"/>
</dbReference>
<dbReference type="SMART" id="SM00267">
    <property type="entry name" value="GGDEF"/>
    <property type="match status" value="1"/>
</dbReference>
<keyword evidence="3" id="KW-0175">Coiled coil</keyword>
<feature type="domain" description="GGDEF" evidence="5">
    <location>
        <begin position="416"/>
        <end position="547"/>
    </location>
</feature>
<accession>A0ABQ0EC97</accession>
<dbReference type="PANTHER" id="PTHR45138:SF9">
    <property type="entry name" value="DIGUANYLATE CYCLASE DGCM-RELATED"/>
    <property type="match status" value="1"/>
</dbReference>
<dbReference type="Pfam" id="PF00990">
    <property type="entry name" value="GGDEF"/>
    <property type="match status" value="1"/>
</dbReference>
<keyword evidence="4" id="KW-0472">Membrane</keyword>
<dbReference type="PANTHER" id="PTHR45138">
    <property type="entry name" value="REGULATORY COMPONENTS OF SENSORY TRANSDUCTION SYSTEM"/>
    <property type="match status" value="1"/>
</dbReference>
<protein>
    <recommendedName>
        <fullName evidence="1">diguanylate cyclase</fullName>
        <ecNumber evidence="1">2.7.7.65</ecNumber>
    </recommendedName>
</protein>
<dbReference type="SUPFAM" id="SSF55073">
    <property type="entry name" value="Nucleotide cyclase"/>
    <property type="match status" value="1"/>
</dbReference>
<dbReference type="RefSeq" id="WP_407845165.1">
    <property type="nucleotide sequence ID" value="NZ_BAAFSG010000001.1"/>
</dbReference>
<dbReference type="NCBIfam" id="TIGR00254">
    <property type="entry name" value="GGDEF"/>
    <property type="match status" value="1"/>
</dbReference>
<dbReference type="EMBL" id="BAAFSG010000001">
    <property type="protein sequence ID" value="GAB1255253.1"/>
    <property type="molecule type" value="Genomic_DNA"/>
</dbReference>
<dbReference type="Pfam" id="PF08269">
    <property type="entry name" value="dCache_2"/>
    <property type="match status" value="1"/>
</dbReference>
<dbReference type="InterPro" id="IPR043128">
    <property type="entry name" value="Rev_trsase/Diguanyl_cyclase"/>
</dbReference>
<evidence type="ECO:0000256" key="4">
    <source>
        <dbReference type="SAM" id="Phobius"/>
    </source>
</evidence>
<feature type="coiled-coil region" evidence="3">
    <location>
        <begin position="358"/>
        <end position="414"/>
    </location>
</feature>
<name>A0ABQ0EC97_9BACT</name>
<dbReference type="InterPro" id="IPR029787">
    <property type="entry name" value="Nucleotide_cyclase"/>
</dbReference>
<keyword evidence="4" id="KW-0812">Transmembrane</keyword>
<dbReference type="CDD" id="cd01949">
    <property type="entry name" value="GGDEF"/>
    <property type="match status" value="1"/>
</dbReference>
<comment type="caution">
    <text evidence="6">The sequence shown here is derived from an EMBL/GenBank/DDBJ whole genome shotgun (WGS) entry which is preliminary data.</text>
</comment>
<feature type="transmembrane region" description="Helical" evidence="4">
    <location>
        <begin position="325"/>
        <end position="346"/>
    </location>
</feature>
<comment type="catalytic activity">
    <reaction evidence="2">
        <text>2 GTP = 3',3'-c-di-GMP + 2 diphosphate</text>
        <dbReference type="Rhea" id="RHEA:24898"/>
        <dbReference type="ChEBI" id="CHEBI:33019"/>
        <dbReference type="ChEBI" id="CHEBI:37565"/>
        <dbReference type="ChEBI" id="CHEBI:58805"/>
        <dbReference type="EC" id="2.7.7.65"/>
    </reaction>
</comment>
<evidence type="ECO:0000259" key="5">
    <source>
        <dbReference type="PROSITE" id="PS50887"/>
    </source>
</evidence>
<evidence type="ECO:0000313" key="6">
    <source>
        <dbReference type="EMBL" id="GAB1255253.1"/>
    </source>
</evidence>
<dbReference type="InterPro" id="IPR004010">
    <property type="entry name" value="Double_Cache_2"/>
</dbReference>
<evidence type="ECO:0000313" key="7">
    <source>
        <dbReference type="Proteomes" id="UP001628192"/>
    </source>
</evidence>
<gene>
    <name evidence="6" type="ORF">Defa_27400</name>
</gene>
<keyword evidence="7" id="KW-1185">Reference proteome</keyword>
<sequence>MEKLAKRKIRIFYYVTGLLALILMSVALAIPYFISVRTQFDSMIEQSKVRILAEKKQTLVERVERVSVEISAMRATVYAEYQAMAKALSAMLGTLDMKPEKIIDAFDPQVTRRTTRFALHMAGMGVAVFNRATSELLWTDEKDLAHVLRERLVEGRVEPSADFPVWAVGQLGGAQEVVVFGTDWAVDEIAKSRCKAIIRTLRFPLNQYVWINEVRNYSGGPGYAVRAVHVAEPETEGMPLSTDMADIRGNLPYKEELEGVVAHGDIFFTYYFKKPDSDEISEKLTYAKLYKPFNWIVCTGIYTNNMEVIIQKREDDFRSAFKDQIISFARIISIMALLYAVLMIFFERHLTGMVNGFILKLKDDETALREEKNKLDDAYKELERVAYYDFLTGLLNRRAMYERLEKEFSRAQREGLQFCLVLADIDHFKVVNDTYGHDAGDVVLQSIAEIFQNNIRQEDCASRWGGEEFLILAISCGLEDGLSLAEKLRKAVEDTPIRIGAAIINVTITLGVVEYTKGKSFSTLIKEADFYLYEGKRQRNCVMSSSGTAKEPLE</sequence>
<evidence type="ECO:0000256" key="2">
    <source>
        <dbReference type="ARBA" id="ARBA00034247"/>
    </source>
</evidence>
<evidence type="ECO:0000256" key="1">
    <source>
        <dbReference type="ARBA" id="ARBA00012528"/>
    </source>
</evidence>